<reference evidence="1 4" key="3">
    <citation type="submission" date="2016-10" db="EMBL/GenBank/DDBJ databases">
        <title>Genome sequence of Nocardia seriolae strain EM150506, isolated from Anguila japonica.</title>
        <authorList>
            <person name="Han H.-J."/>
        </authorList>
    </citation>
    <scope>NUCLEOTIDE SEQUENCE [LARGE SCALE GENOMIC DNA]</scope>
    <source>
        <strain evidence="1 4">EM150506</strain>
    </source>
</reference>
<organism evidence="2 3">
    <name type="scientific">Nocardia seriolae</name>
    <dbReference type="NCBI Taxonomy" id="37332"/>
    <lineage>
        <taxon>Bacteria</taxon>
        <taxon>Bacillati</taxon>
        <taxon>Actinomycetota</taxon>
        <taxon>Actinomycetes</taxon>
        <taxon>Mycobacteriales</taxon>
        <taxon>Nocardiaceae</taxon>
        <taxon>Nocardia</taxon>
    </lineage>
</organism>
<dbReference type="EMBL" id="BBYQ01000194">
    <property type="protein sequence ID" value="GAP32946.1"/>
    <property type="molecule type" value="Genomic_DNA"/>
</dbReference>
<dbReference type="RefSeq" id="WP_106852346.1">
    <property type="nucleotide sequence ID" value="NZ_BAAARX010000002.1"/>
</dbReference>
<dbReference type="Proteomes" id="UP000180166">
    <property type="component" value="Chromosome"/>
</dbReference>
<dbReference type="EMBL" id="CP017839">
    <property type="protein sequence ID" value="APA97083.1"/>
    <property type="molecule type" value="Genomic_DNA"/>
</dbReference>
<evidence type="ECO:0000313" key="1">
    <source>
        <dbReference type="EMBL" id="APA97083.1"/>
    </source>
</evidence>
<gene>
    <name evidence="1" type="ORF">NS506_03026</name>
    <name evidence="2" type="ORF">NSK11_contig00194-0007</name>
</gene>
<reference evidence="2 3" key="2">
    <citation type="journal article" date="2016" name="Genome Announc.">
        <title>Draft Genome Sequence of Erythromycin- and Oxytetracycline-Sensitive Nocardia seriolae Strain U-1 (NBRC 110359).</title>
        <authorList>
            <person name="Imajoh M."/>
            <person name="Sukeda M."/>
            <person name="Shimizu M."/>
            <person name="Yamane J."/>
            <person name="Ohnishi K."/>
            <person name="Oshima S."/>
        </authorList>
    </citation>
    <scope>NUCLEOTIDE SEQUENCE [LARGE SCALE GENOMIC DNA]</scope>
    <source>
        <strain evidence="2 3">U-1</strain>
    </source>
</reference>
<proteinExistence type="predicted"/>
<name>A0ABC9Z6H6_9NOCA</name>
<dbReference type="GeneID" id="93369315"/>
<dbReference type="AlphaFoldDB" id="A0ABC9Z6H6"/>
<keyword evidence="3" id="KW-1185">Reference proteome</keyword>
<accession>A0ABC9Z6H6</accession>
<reference evidence="3" key="1">
    <citation type="submission" date="2015-07" db="EMBL/GenBank/DDBJ databases">
        <title>Nocardia seriolae U-1 whole genome shotgun sequence.</title>
        <authorList>
            <person name="Imajoh M."/>
            <person name="Fukumoto Y."/>
            <person name="Sukeda M."/>
            <person name="Yamane J."/>
            <person name="Yamasaki K."/>
            <person name="Shimizu M."/>
            <person name="Ohnishi K."/>
            <person name="Oshima S."/>
        </authorList>
    </citation>
    <scope>NUCLEOTIDE SEQUENCE [LARGE SCALE GENOMIC DNA]</scope>
    <source>
        <strain evidence="3">U-1</strain>
    </source>
</reference>
<evidence type="ECO:0000313" key="2">
    <source>
        <dbReference type="EMBL" id="GAP32946.1"/>
    </source>
</evidence>
<evidence type="ECO:0000313" key="3">
    <source>
        <dbReference type="Proteomes" id="UP000037179"/>
    </source>
</evidence>
<protein>
    <submittedName>
        <fullName evidence="2">Uncharacterized protein</fullName>
    </submittedName>
</protein>
<dbReference type="Proteomes" id="UP000037179">
    <property type="component" value="Unassembled WGS sequence"/>
</dbReference>
<dbReference type="KEGG" id="nsr:NS506_03026"/>
<sequence length="88" mass="9615">MDAQCETRCVHEIRAMAATMKEDGSMRFAYIHGERHGYLVADLPGDLASRVLTAISDALLEAEWRGTVHSGQPRWDALSAEIDGEGVA</sequence>
<evidence type="ECO:0000313" key="4">
    <source>
        <dbReference type="Proteomes" id="UP000180166"/>
    </source>
</evidence>